<keyword evidence="3" id="KW-1185">Reference proteome</keyword>
<sequence>MAERNTLVRSLHDLGLAAWFGGSLMGATGLNGAASDADDPTERLRLSTSGWARWLPWQIAAIGAHTIGGVGLLITSRTRLKRQSGALPLTITKLAVTGLAAGSTAWSGYLGAQVKAHQDQGAEGPTEADATADAELQAAQRRLRALQWITPALTGTAIALAAAHGEQQRGPAGLMEYAAQGLRSRAHRTVAKVG</sequence>
<feature type="transmembrane region" description="Helical" evidence="1">
    <location>
        <begin position="54"/>
        <end position="74"/>
    </location>
</feature>
<protein>
    <submittedName>
        <fullName evidence="2">Uncharacterized protein</fullName>
    </submittedName>
</protein>
<organism evidence="2 3">
    <name type="scientific">Microlunatus soli</name>
    <dbReference type="NCBI Taxonomy" id="630515"/>
    <lineage>
        <taxon>Bacteria</taxon>
        <taxon>Bacillati</taxon>
        <taxon>Actinomycetota</taxon>
        <taxon>Actinomycetes</taxon>
        <taxon>Propionibacteriales</taxon>
        <taxon>Propionibacteriaceae</taxon>
        <taxon>Microlunatus</taxon>
    </lineage>
</organism>
<dbReference type="RefSeq" id="WP_091519163.1">
    <property type="nucleotide sequence ID" value="NZ_LT629772.1"/>
</dbReference>
<name>A0A1H1N9U1_9ACTN</name>
<dbReference type="EMBL" id="LT629772">
    <property type="protein sequence ID" value="SDR95763.1"/>
    <property type="molecule type" value="Genomic_DNA"/>
</dbReference>
<dbReference type="STRING" id="630515.SAMN04489812_0442"/>
<evidence type="ECO:0000313" key="3">
    <source>
        <dbReference type="Proteomes" id="UP000199103"/>
    </source>
</evidence>
<proteinExistence type="predicted"/>
<feature type="transmembrane region" description="Helical" evidence="1">
    <location>
        <begin position="14"/>
        <end position="34"/>
    </location>
</feature>
<evidence type="ECO:0000313" key="2">
    <source>
        <dbReference type="EMBL" id="SDR95763.1"/>
    </source>
</evidence>
<keyword evidence="1" id="KW-1133">Transmembrane helix</keyword>
<reference evidence="2 3" key="1">
    <citation type="submission" date="2016-10" db="EMBL/GenBank/DDBJ databases">
        <authorList>
            <person name="de Groot N.N."/>
        </authorList>
    </citation>
    <scope>NUCLEOTIDE SEQUENCE [LARGE SCALE GENOMIC DNA]</scope>
    <source>
        <strain evidence="2 3">DSM 21800</strain>
    </source>
</reference>
<keyword evidence="1" id="KW-0812">Transmembrane</keyword>
<evidence type="ECO:0000256" key="1">
    <source>
        <dbReference type="SAM" id="Phobius"/>
    </source>
</evidence>
<keyword evidence="1" id="KW-0472">Membrane</keyword>
<dbReference type="OrthoDB" id="5181921at2"/>
<dbReference type="Proteomes" id="UP000199103">
    <property type="component" value="Chromosome I"/>
</dbReference>
<gene>
    <name evidence="2" type="ORF">SAMN04489812_0442</name>
</gene>
<accession>A0A1H1N9U1</accession>
<dbReference type="AlphaFoldDB" id="A0A1H1N9U1"/>